<keyword evidence="1" id="KW-0472">Membrane</keyword>
<reference evidence="2" key="1">
    <citation type="submission" date="2020-05" db="EMBL/GenBank/DDBJ databases">
        <authorList>
            <person name="Chiriac C."/>
            <person name="Salcher M."/>
            <person name="Ghai R."/>
            <person name="Kavagutti S V."/>
        </authorList>
    </citation>
    <scope>NUCLEOTIDE SEQUENCE</scope>
</reference>
<dbReference type="AlphaFoldDB" id="A0A6J7TV84"/>
<keyword evidence="1" id="KW-0812">Transmembrane</keyword>
<evidence type="ECO:0000313" key="2">
    <source>
        <dbReference type="EMBL" id="CAB5057879.1"/>
    </source>
</evidence>
<proteinExistence type="predicted"/>
<gene>
    <name evidence="2" type="ORF">UFOPK4355_00048</name>
</gene>
<organism evidence="2">
    <name type="scientific">freshwater metagenome</name>
    <dbReference type="NCBI Taxonomy" id="449393"/>
    <lineage>
        <taxon>unclassified sequences</taxon>
        <taxon>metagenomes</taxon>
        <taxon>ecological metagenomes</taxon>
    </lineage>
</organism>
<protein>
    <submittedName>
        <fullName evidence="2">Unannotated protein</fullName>
    </submittedName>
</protein>
<evidence type="ECO:0000256" key="1">
    <source>
        <dbReference type="SAM" id="Phobius"/>
    </source>
</evidence>
<dbReference type="EMBL" id="CAFBQT010000002">
    <property type="protein sequence ID" value="CAB5057879.1"/>
    <property type="molecule type" value="Genomic_DNA"/>
</dbReference>
<feature type="transmembrane region" description="Helical" evidence="1">
    <location>
        <begin position="47"/>
        <end position="67"/>
    </location>
</feature>
<name>A0A6J7TV84_9ZZZZ</name>
<keyword evidence="1" id="KW-1133">Transmembrane helix</keyword>
<accession>A0A6J7TV84</accession>
<sequence length="128" mass="13774">MDLTFGPDVYLGLRTIVTAPFGTALFTMNGPLPTRSNGFVEPSTLSMLYAVDHIFPIFFKVAVLYVVKAFKKRSRAALLLATLCSVSSPSASNIRAWTGDGPGASNFQSGTWFEYSIVTVILLAESTG</sequence>